<gene>
    <name evidence="1" type="ORF">A2927_00815</name>
</gene>
<dbReference type="AlphaFoldDB" id="A0A1G2BJW6"/>
<evidence type="ECO:0000313" key="1">
    <source>
        <dbReference type="EMBL" id="OGY89528.1"/>
    </source>
</evidence>
<evidence type="ECO:0008006" key="3">
    <source>
        <dbReference type="Google" id="ProtNLM"/>
    </source>
</evidence>
<organism evidence="1 2">
    <name type="scientific">Candidatus Komeilibacteria bacterium RIFCSPLOWO2_01_FULL_45_10</name>
    <dbReference type="NCBI Taxonomy" id="1798550"/>
    <lineage>
        <taxon>Bacteria</taxon>
        <taxon>Candidatus Komeiliibacteriota</taxon>
    </lineage>
</organism>
<name>A0A1G2BJW6_9BACT</name>
<proteinExistence type="predicted"/>
<dbReference type="STRING" id="1798550.A2927_00815"/>
<evidence type="ECO:0000313" key="2">
    <source>
        <dbReference type="Proteomes" id="UP000178849"/>
    </source>
</evidence>
<protein>
    <recommendedName>
        <fullName evidence="3">SpoVT-AbrB domain-containing protein</fullName>
    </recommendedName>
</protein>
<accession>A0A1G2BJW6</accession>
<comment type="caution">
    <text evidence="1">The sequence shown here is derived from an EMBL/GenBank/DDBJ whole genome shotgun (WGS) entry which is preliminary data.</text>
</comment>
<sequence length="81" mass="9021">MITIAKATTKGQITLPAKWRNNFSTDRFLVKERGSVLEISPLDLDKLSFPEEYTVFDAIRDNGGRGIKAGDLIKVLKKING</sequence>
<dbReference type="Proteomes" id="UP000178849">
    <property type="component" value="Unassembled WGS sequence"/>
</dbReference>
<dbReference type="EMBL" id="MHKL01000014">
    <property type="protein sequence ID" value="OGY89528.1"/>
    <property type="molecule type" value="Genomic_DNA"/>
</dbReference>
<reference evidence="1 2" key="1">
    <citation type="journal article" date="2016" name="Nat. Commun.">
        <title>Thousands of microbial genomes shed light on interconnected biogeochemical processes in an aquifer system.</title>
        <authorList>
            <person name="Anantharaman K."/>
            <person name="Brown C.T."/>
            <person name="Hug L.A."/>
            <person name="Sharon I."/>
            <person name="Castelle C.J."/>
            <person name="Probst A.J."/>
            <person name="Thomas B.C."/>
            <person name="Singh A."/>
            <person name="Wilkins M.J."/>
            <person name="Karaoz U."/>
            <person name="Brodie E.L."/>
            <person name="Williams K.H."/>
            <person name="Hubbard S.S."/>
            <person name="Banfield J.F."/>
        </authorList>
    </citation>
    <scope>NUCLEOTIDE SEQUENCE [LARGE SCALE GENOMIC DNA]</scope>
</reference>